<feature type="transmembrane region" description="Helical" evidence="10">
    <location>
        <begin position="96"/>
        <end position="118"/>
    </location>
</feature>
<evidence type="ECO:0000256" key="9">
    <source>
        <dbReference type="ARBA" id="ARBA00023136"/>
    </source>
</evidence>
<reference evidence="12 13" key="1">
    <citation type="journal article" date="2018" name="Genome Announc.">
        <title>Complete genomes of two Megasphaera elsdenii strains, NCIMB 702410 and ATCC 25940.</title>
        <authorList>
            <person name="Hatmaker E.A."/>
            <person name="O'Dell K."/>
            <person name="Riley L.A."/>
            <person name="Klingeman D.M."/>
            <person name="Guss A.M."/>
        </authorList>
    </citation>
    <scope>NUCLEOTIDE SEQUENCE [LARGE SCALE GENOMIC DNA]</scope>
    <source>
        <strain evidence="12 13">NCIMB702410</strain>
    </source>
</reference>
<dbReference type="GO" id="GO:0006865">
    <property type="term" value="P:amino acid transport"/>
    <property type="evidence" value="ECO:0007669"/>
    <property type="project" value="UniProtKB-KW"/>
</dbReference>
<dbReference type="PANTHER" id="PTHR43495">
    <property type="entry name" value="GABA PERMEASE"/>
    <property type="match status" value="1"/>
</dbReference>
<dbReference type="OrthoDB" id="9780162at2"/>
<feature type="transmembrane region" description="Helical" evidence="10">
    <location>
        <begin position="276"/>
        <end position="296"/>
    </location>
</feature>
<keyword evidence="9 10" id="KW-0472">Membrane</keyword>
<dbReference type="GO" id="GO:0055085">
    <property type="term" value="P:transmembrane transport"/>
    <property type="evidence" value="ECO:0007669"/>
    <property type="project" value="InterPro"/>
</dbReference>
<dbReference type="PIRSF" id="PIRSF006060">
    <property type="entry name" value="AA_transporter"/>
    <property type="match status" value="1"/>
</dbReference>
<evidence type="ECO:0000256" key="6">
    <source>
        <dbReference type="ARBA" id="ARBA00022692"/>
    </source>
</evidence>
<evidence type="ECO:0000313" key="13">
    <source>
        <dbReference type="Proteomes" id="UP000238358"/>
    </source>
</evidence>
<feature type="transmembrane region" description="Helical" evidence="10">
    <location>
        <begin position="154"/>
        <end position="172"/>
    </location>
</feature>
<dbReference type="InterPro" id="IPR004841">
    <property type="entry name" value="AA-permease/SLC12A_dom"/>
</dbReference>
<feature type="transmembrane region" description="Helical" evidence="10">
    <location>
        <begin position="237"/>
        <end position="256"/>
    </location>
</feature>
<gene>
    <name evidence="12" type="ORF">C6Y28_00450</name>
</gene>
<evidence type="ECO:0000256" key="1">
    <source>
        <dbReference type="ARBA" id="ARBA00004429"/>
    </source>
</evidence>
<organism evidence="12 13">
    <name type="scientific">Megasphaera elsdenii</name>
    <dbReference type="NCBI Taxonomy" id="907"/>
    <lineage>
        <taxon>Bacteria</taxon>
        <taxon>Bacillati</taxon>
        <taxon>Bacillota</taxon>
        <taxon>Negativicutes</taxon>
        <taxon>Veillonellales</taxon>
        <taxon>Veillonellaceae</taxon>
        <taxon>Megasphaera</taxon>
    </lineage>
</organism>
<evidence type="ECO:0000256" key="4">
    <source>
        <dbReference type="ARBA" id="ARBA00022475"/>
    </source>
</evidence>
<name>A0A2S0M430_MEGEL</name>
<protein>
    <submittedName>
        <fullName evidence="12">Amino acid permease</fullName>
    </submittedName>
</protein>
<dbReference type="FunFam" id="1.20.1740.10:FF:000001">
    <property type="entry name" value="Amino acid permease"/>
    <property type="match status" value="1"/>
</dbReference>
<feature type="transmembrane region" description="Helical" evidence="10">
    <location>
        <begin position="354"/>
        <end position="375"/>
    </location>
</feature>
<dbReference type="GO" id="GO:0005886">
    <property type="term" value="C:plasma membrane"/>
    <property type="evidence" value="ECO:0007669"/>
    <property type="project" value="UniProtKB-SubCell"/>
</dbReference>
<keyword evidence="8 10" id="KW-1133">Transmembrane helix</keyword>
<dbReference type="InterPro" id="IPR004840">
    <property type="entry name" value="Amino_acid_permease_CS"/>
</dbReference>
<comment type="subcellular location">
    <subcellularLocation>
        <location evidence="1">Cell inner membrane</location>
        <topology evidence="1">Multi-pass membrane protein</topology>
    </subcellularLocation>
</comment>
<evidence type="ECO:0000313" key="12">
    <source>
        <dbReference type="EMBL" id="AVO26216.1"/>
    </source>
</evidence>
<feature type="transmembrane region" description="Helical" evidence="10">
    <location>
        <begin position="396"/>
        <end position="416"/>
    </location>
</feature>
<dbReference type="PROSITE" id="PS00218">
    <property type="entry name" value="AMINO_ACID_PERMEASE_1"/>
    <property type="match status" value="1"/>
</dbReference>
<dbReference type="PANTHER" id="PTHR43495:SF4">
    <property type="entry name" value="AROMATIC AMINO ACID TRANSPORT PROTEIN AROP"/>
    <property type="match status" value="1"/>
</dbReference>
<evidence type="ECO:0000256" key="10">
    <source>
        <dbReference type="SAM" id="Phobius"/>
    </source>
</evidence>
<evidence type="ECO:0000256" key="7">
    <source>
        <dbReference type="ARBA" id="ARBA00022970"/>
    </source>
</evidence>
<evidence type="ECO:0000256" key="8">
    <source>
        <dbReference type="ARBA" id="ARBA00022989"/>
    </source>
</evidence>
<dbReference type="Proteomes" id="UP000238358">
    <property type="component" value="Chromosome"/>
</dbReference>
<dbReference type="Pfam" id="PF00324">
    <property type="entry name" value="AA_permease"/>
    <property type="match status" value="1"/>
</dbReference>
<keyword evidence="4" id="KW-1003">Cell membrane</keyword>
<dbReference type="EMBL" id="CP027569">
    <property type="protein sequence ID" value="AVO26216.1"/>
    <property type="molecule type" value="Genomic_DNA"/>
</dbReference>
<sequence>MKEASQMQRGLKNRHLQMIALGGAIGTGLFYGSASTISLGGPSVIAAYFICGIVIFLIMRMLGEMAVEEPVSGSFSYYADKYWGPFPGFMLGWNYWFSYVIISMAELTAVGIYVHYWLPDLPQWVTALVCLIAITCLNLVNVRAYGETEFWMSFIKVAAILGMIALGAWLILQDSRPFPQNFSNLWAYGGILPKGIWGFCLAMVTVIFSFGGVELIGITAGEAENPERSLPKAINQIIWRILVFYIGTMVVIMTLWPWNQIGTQNSPFVQIFTNVGFPAAANLLNFVVLAAAISVYNSAIYGNSRIAFGLAEEGNAPQWFKKLSSRGVPVHTLCLCSGLTLFVVAVTYFFPGKIFMYFLSLTVGATIVNWITIIVTHLKFKAYCRKAGKTTKFPSLWYPAADYFCLAFLCFIVLMMTQMPDMLTAVLIMPVWLAILWCCWRRLTPAPMMTHTMQKP</sequence>
<feature type="transmembrane region" description="Helical" evidence="10">
    <location>
        <begin position="196"/>
        <end position="216"/>
    </location>
</feature>
<evidence type="ECO:0000256" key="5">
    <source>
        <dbReference type="ARBA" id="ARBA00022519"/>
    </source>
</evidence>
<feature type="transmembrane region" description="Helical" evidence="10">
    <location>
        <begin position="124"/>
        <end position="142"/>
    </location>
</feature>
<feature type="transmembrane region" description="Helical" evidence="10">
    <location>
        <begin position="422"/>
        <end position="440"/>
    </location>
</feature>
<feature type="domain" description="Amino acid permease/ SLC12A" evidence="11">
    <location>
        <begin position="15"/>
        <end position="438"/>
    </location>
</feature>
<comment type="similarity">
    <text evidence="2">Belongs to the amino acid-polyamine-organocation (APC) superfamily. Amino acid transporter (AAT) (TC 2.A.3.1) family.</text>
</comment>
<dbReference type="AlphaFoldDB" id="A0A2S0M430"/>
<evidence type="ECO:0000256" key="2">
    <source>
        <dbReference type="ARBA" id="ARBA00008583"/>
    </source>
</evidence>
<keyword evidence="6 10" id="KW-0812">Transmembrane</keyword>
<keyword evidence="7" id="KW-0029">Amino-acid transport</keyword>
<keyword evidence="5" id="KW-0997">Cell inner membrane</keyword>
<evidence type="ECO:0000256" key="3">
    <source>
        <dbReference type="ARBA" id="ARBA00022448"/>
    </source>
</evidence>
<dbReference type="Gene3D" id="1.20.1740.10">
    <property type="entry name" value="Amino acid/polyamine transporter I"/>
    <property type="match status" value="1"/>
</dbReference>
<accession>A0A2S0M430</accession>
<feature type="transmembrane region" description="Helical" evidence="10">
    <location>
        <begin position="328"/>
        <end position="348"/>
    </location>
</feature>
<proteinExistence type="inferred from homology"/>
<keyword evidence="3" id="KW-0813">Transport</keyword>
<evidence type="ECO:0000259" key="11">
    <source>
        <dbReference type="Pfam" id="PF00324"/>
    </source>
</evidence>
<feature type="transmembrane region" description="Helical" evidence="10">
    <location>
        <begin position="44"/>
        <end position="62"/>
    </location>
</feature>
<dbReference type="RefSeq" id="WP_027894825.1">
    <property type="nucleotide sequence ID" value="NZ_AP031433.1"/>
</dbReference>